<evidence type="ECO:0000313" key="7">
    <source>
        <dbReference type="EMBL" id="GBP26744.1"/>
    </source>
</evidence>
<keyword evidence="3" id="KW-0646">Protease inhibitor</keyword>
<dbReference type="SUPFAM" id="SSF57567">
    <property type="entry name" value="Serine protease inhibitors"/>
    <property type="match status" value="4"/>
</dbReference>
<proteinExistence type="predicted"/>
<dbReference type="FunFam" id="2.10.25.10:FF:000153">
    <property type="entry name" value="MUC5B isoform 1"/>
    <property type="match status" value="4"/>
</dbReference>
<evidence type="ECO:0000256" key="5">
    <source>
        <dbReference type="ARBA" id="ARBA00023157"/>
    </source>
</evidence>
<protein>
    <submittedName>
        <fullName evidence="7">von Willebrand factor</fullName>
    </submittedName>
</protein>
<keyword evidence="2" id="KW-0964">Secreted</keyword>
<dbReference type="InterPro" id="IPR002919">
    <property type="entry name" value="TIL_dom"/>
</dbReference>
<feature type="domain" description="TIL" evidence="6">
    <location>
        <begin position="84"/>
        <end position="138"/>
    </location>
</feature>
<dbReference type="STRING" id="151549.A0A4C1ULK8"/>
<dbReference type="Proteomes" id="UP000299102">
    <property type="component" value="Unassembled WGS sequence"/>
</dbReference>
<dbReference type="PANTHER" id="PTHR23259:SF70">
    <property type="entry name" value="ACCESSORY GLAND PROTEIN ACP62F-RELATED"/>
    <property type="match status" value="1"/>
</dbReference>
<reference evidence="7 8" key="1">
    <citation type="journal article" date="2019" name="Commun. Biol.">
        <title>The bagworm genome reveals a unique fibroin gene that provides high tensile strength.</title>
        <authorList>
            <person name="Kono N."/>
            <person name="Nakamura H."/>
            <person name="Ohtoshi R."/>
            <person name="Tomita M."/>
            <person name="Numata K."/>
            <person name="Arakawa K."/>
        </authorList>
    </citation>
    <scope>NUCLEOTIDE SEQUENCE [LARGE SCALE GENOMIC DNA]</scope>
</reference>
<evidence type="ECO:0000256" key="2">
    <source>
        <dbReference type="ARBA" id="ARBA00022525"/>
    </source>
</evidence>
<dbReference type="GO" id="GO:0005576">
    <property type="term" value="C:extracellular region"/>
    <property type="evidence" value="ECO:0007669"/>
    <property type="project" value="UniProtKB-SubCell"/>
</dbReference>
<dbReference type="Gene3D" id="2.10.25.10">
    <property type="entry name" value="Laminin"/>
    <property type="match status" value="4"/>
</dbReference>
<comment type="subcellular location">
    <subcellularLocation>
        <location evidence="1">Secreted</location>
    </subcellularLocation>
</comment>
<dbReference type="OrthoDB" id="6236007at2759"/>
<dbReference type="InterPro" id="IPR051368">
    <property type="entry name" value="SerProtInhib-TIL_Domain"/>
</dbReference>
<dbReference type="Pfam" id="PF01826">
    <property type="entry name" value="TIL"/>
    <property type="match status" value="4"/>
</dbReference>
<sequence>MLWILLWVGVAAATTPARPPPSAKTCPPNSLYNECGTACPRTCANKDKRLACTAQCVPGCFCLPGFVLNDSGACVPEAFCPKTCPPNSLYNECGTACPRTCANKDKRLACTAQCVPGCFCLPGFVLNDNGDCILEAFCPKTCPPNSLYNECGTACPRTCANKDKRLACTAQCVPGCFCLPGFVLNDSGACVLEAFCPKTCPPNSLYNECGTACPRTCANKDKRLACTAQCVPGCFCLPGFVLNDNGDCILEAFCREYARV</sequence>
<comment type="caution">
    <text evidence="7">The sequence shown here is derived from an EMBL/GenBank/DDBJ whole genome shotgun (WGS) entry which is preliminary data.</text>
</comment>
<dbReference type="AlphaFoldDB" id="A0A4C1ULK8"/>
<dbReference type="EMBL" id="BGZK01000184">
    <property type="protein sequence ID" value="GBP26744.1"/>
    <property type="molecule type" value="Genomic_DNA"/>
</dbReference>
<gene>
    <name evidence="7" type="primary">VWF</name>
    <name evidence="7" type="ORF">EVAR_95255_1</name>
</gene>
<evidence type="ECO:0000256" key="1">
    <source>
        <dbReference type="ARBA" id="ARBA00004613"/>
    </source>
</evidence>
<evidence type="ECO:0000259" key="6">
    <source>
        <dbReference type="Pfam" id="PF01826"/>
    </source>
</evidence>
<feature type="domain" description="TIL" evidence="6">
    <location>
        <begin position="142"/>
        <end position="196"/>
    </location>
</feature>
<keyword evidence="5" id="KW-1015">Disulfide bond</keyword>
<accession>A0A4C1ULK8</accession>
<dbReference type="InterPro" id="IPR036084">
    <property type="entry name" value="Ser_inhib-like_sf"/>
</dbReference>
<dbReference type="GO" id="GO:0030414">
    <property type="term" value="F:peptidase inhibitor activity"/>
    <property type="evidence" value="ECO:0007669"/>
    <property type="project" value="UniProtKB-KW"/>
</dbReference>
<feature type="domain" description="TIL" evidence="6">
    <location>
        <begin position="200"/>
        <end position="254"/>
    </location>
</feature>
<dbReference type="CDD" id="cd19941">
    <property type="entry name" value="TIL"/>
    <property type="match status" value="4"/>
</dbReference>
<evidence type="ECO:0000313" key="8">
    <source>
        <dbReference type="Proteomes" id="UP000299102"/>
    </source>
</evidence>
<feature type="domain" description="TIL" evidence="6">
    <location>
        <begin position="26"/>
        <end position="80"/>
    </location>
</feature>
<name>A0A4C1ULK8_EUMVA</name>
<evidence type="ECO:0000256" key="4">
    <source>
        <dbReference type="ARBA" id="ARBA00022737"/>
    </source>
</evidence>
<keyword evidence="4" id="KW-0677">Repeat</keyword>
<evidence type="ECO:0000256" key="3">
    <source>
        <dbReference type="ARBA" id="ARBA00022690"/>
    </source>
</evidence>
<keyword evidence="8" id="KW-1185">Reference proteome</keyword>
<organism evidence="7 8">
    <name type="scientific">Eumeta variegata</name>
    <name type="common">Bagworm moth</name>
    <name type="synonym">Eumeta japonica</name>
    <dbReference type="NCBI Taxonomy" id="151549"/>
    <lineage>
        <taxon>Eukaryota</taxon>
        <taxon>Metazoa</taxon>
        <taxon>Ecdysozoa</taxon>
        <taxon>Arthropoda</taxon>
        <taxon>Hexapoda</taxon>
        <taxon>Insecta</taxon>
        <taxon>Pterygota</taxon>
        <taxon>Neoptera</taxon>
        <taxon>Endopterygota</taxon>
        <taxon>Lepidoptera</taxon>
        <taxon>Glossata</taxon>
        <taxon>Ditrysia</taxon>
        <taxon>Tineoidea</taxon>
        <taxon>Psychidae</taxon>
        <taxon>Oiketicinae</taxon>
        <taxon>Eumeta</taxon>
    </lineage>
</organism>
<dbReference type="PANTHER" id="PTHR23259">
    <property type="entry name" value="RIDDLE"/>
    <property type="match status" value="1"/>
</dbReference>